<gene>
    <name evidence="2" type="ORF">COCSADRAFT_159600</name>
</gene>
<dbReference type="KEGG" id="bsc:COCSADRAFT_159600"/>
<dbReference type="SUPFAM" id="SSF81383">
    <property type="entry name" value="F-box domain"/>
    <property type="match status" value="1"/>
</dbReference>
<dbReference type="GeneID" id="19131975"/>
<reference evidence="2 3" key="1">
    <citation type="journal article" date="2012" name="PLoS Pathog.">
        <title>Diverse lifestyles and strategies of plant pathogenesis encoded in the genomes of eighteen Dothideomycetes fungi.</title>
        <authorList>
            <person name="Ohm R.A."/>
            <person name="Feau N."/>
            <person name="Henrissat B."/>
            <person name="Schoch C.L."/>
            <person name="Horwitz B.A."/>
            <person name="Barry K.W."/>
            <person name="Condon B.J."/>
            <person name="Copeland A.C."/>
            <person name="Dhillon B."/>
            <person name="Glaser F."/>
            <person name="Hesse C.N."/>
            <person name="Kosti I."/>
            <person name="LaButti K."/>
            <person name="Lindquist E.A."/>
            <person name="Lucas S."/>
            <person name="Salamov A.A."/>
            <person name="Bradshaw R.E."/>
            <person name="Ciuffetti L."/>
            <person name="Hamelin R.C."/>
            <person name="Kema G.H.J."/>
            <person name="Lawrence C."/>
            <person name="Scott J.A."/>
            <person name="Spatafora J.W."/>
            <person name="Turgeon B.G."/>
            <person name="de Wit P.J.G.M."/>
            <person name="Zhong S."/>
            <person name="Goodwin S.B."/>
            <person name="Grigoriev I.V."/>
        </authorList>
    </citation>
    <scope>NUCLEOTIDE SEQUENCE [LARGE SCALE GENOMIC DNA]</scope>
    <source>
        <strain evidence="3">ND90Pr / ATCC 201652</strain>
    </source>
</reference>
<organism evidence="2 3">
    <name type="scientific">Cochliobolus sativus (strain ND90Pr / ATCC 201652)</name>
    <name type="common">Common root rot and spot blotch fungus</name>
    <name type="synonym">Bipolaris sorokiniana</name>
    <dbReference type="NCBI Taxonomy" id="665912"/>
    <lineage>
        <taxon>Eukaryota</taxon>
        <taxon>Fungi</taxon>
        <taxon>Dikarya</taxon>
        <taxon>Ascomycota</taxon>
        <taxon>Pezizomycotina</taxon>
        <taxon>Dothideomycetes</taxon>
        <taxon>Pleosporomycetidae</taxon>
        <taxon>Pleosporales</taxon>
        <taxon>Pleosporineae</taxon>
        <taxon>Pleosporaceae</taxon>
        <taxon>Bipolaris</taxon>
    </lineage>
</organism>
<proteinExistence type="predicted"/>
<name>M2TAX3_COCSN</name>
<feature type="domain" description="F-box" evidence="1">
    <location>
        <begin position="7"/>
        <end position="52"/>
    </location>
</feature>
<evidence type="ECO:0000259" key="1">
    <source>
        <dbReference type="PROSITE" id="PS50181"/>
    </source>
</evidence>
<dbReference type="InterPro" id="IPR036047">
    <property type="entry name" value="F-box-like_dom_sf"/>
</dbReference>
<keyword evidence="3" id="KW-1185">Reference proteome</keyword>
<dbReference type="RefSeq" id="XP_007699022.1">
    <property type="nucleotide sequence ID" value="XM_007700832.1"/>
</dbReference>
<accession>M2TAX3</accession>
<dbReference type="AlphaFoldDB" id="M2TAX3"/>
<dbReference type="Pfam" id="PF12937">
    <property type="entry name" value="F-box-like"/>
    <property type="match status" value="1"/>
</dbReference>
<dbReference type="Proteomes" id="UP000016934">
    <property type="component" value="Unassembled WGS sequence"/>
</dbReference>
<protein>
    <recommendedName>
        <fullName evidence="1">F-box domain-containing protein</fullName>
    </recommendedName>
</protein>
<sequence>MALTFSVDEKLRVPREIWLLVLDYLEPHDLRECRLVSRDLDPIAASLFFKTFVFQFSRHSVENLTQIASNERLAGYVRTLMLWRGPKRHDAVSRLDRDCKSFEGSVG</sequence>
<reference evidence="3" key="2">
    <citation type="journal article" date="2013" name="PLoS Genet.">
        <title>Comparative genome structure, secondary metabolite, and effector coding capacity across Cochliobolus pathogens.</title>
        <authorList>
            <person name="Condon B.J."/>
            <person name="Leng Y."/>
            <person name="Wu D."/>
            <person name="Bushley K.E."/>
            <person name="Ohm R.A."/>
            <person name="Otillar R."/>
            <person name="Martin J."/>
            <person name="Schackwitz W."/>
            <person name="Grimwood J."/>
            <person name="MohdZainudin N."/>
            <person name="Xue C."/>
            <person name="Wang R."/>
            <person name="Manning V.A."/>
            <person name="Dhillon B."/>
            <person name="Tu Z.J."/>
            <person name="Steffenson B.J."/>
            <person name="Salamov A."/>
            <person name="Sun H."/>
            <person name="Lowry S."/>
            <person name="LaButti K."/>
            <person name="Han J."/>
            <person name="Copeland A."/>
            <person name="Lindquist E."/>
            <person name="Barry K."/>
            <person name="Schmutz J."/>
            <person name="Baker S.E."/>
            <person name="Ciuffetti L.M."/>
            <person name="Grigoriev I.V."/>
            <person name="Zhong S."/>
            <person name="Turgeon B.G."/>
        </authorList>
    </citation>
    <scope>NUCLEOTIDE SEQUENCE [LARGE SCALE GENOMIC DNA]</scope>
    <source>
        <strain evidence="3">ND90Pr / ATCC 201652</strain>
    </source>
</reference>
<evidence type="ECO:0000313" key="3">
    <source>
        <dbReference type="Proteomes" id="UP000016934"/>
    </source>
</evidence>
<evidence type="ECO:0000313" key="2">
    <source>
        <dbReference type="EMBL" id="EMD66032.1"/>
    </source>
</evidence>
<dbReference type="OMA" id="LDYLEPH"/>
<dbReference type="HOGENOM" id="CLU_2209813_0_0_1"/>
<dbReference type="OrthoDB" id="3739674at2759"/>
<dbReference type="CDD" id="cd09917">
    <property type="entry name" value="F-box_SF"/>
    <property type="match status" value="1"/>
</dbReference>
<dbReference type="EMBL" id="KB445641">
    <property type="protein sequence ID" value="EMD66032.1"/>
    <property type="molecule type" value="Genomic_DNA"/>
</dbReference>
<dbReference type="PROSITE" id="PS50181">
    <property type="entry name" value="FBOX"/>
    <property type="match status" value="1"/>
</dbReference>
<dbReference type="InterPro" id="IPR001810">
    <property type="entry name" value="F-box_dom"/>
</dbReference>